<dbReference type="OrthoDB" id="9791276at2"/>
<evidence type="ECO:0000256" key="8">
    <source>
        <dbReference type="ARBA" id="ARBA00072277"/>
    </source>
</evidence>
<dbReference type="InterPro" id="IPR036380">
    <property type="entry name" value="Isochorismatase-like_sf"/>
</dbReference>
<gene>
    <name evidence="10" type="ORF">D3218_08935</name>
</gene>
<evidence type="ECO:0000256" key="7">
    <source>
        <dbReference type="ARBA" id="ARBA00043224"/>
    </source>
</evidence>
<evidence type="ECO:0000313" key="11">
    <source>
        <dbReference type="Proteomes" id="UP000265750"/>
    </source>
</evidence>
<dbReference type="RefSeq" id="WP_119539657.1">
    <property type="nucleotide sequence ID" value="NZ_QYRN01000004.1"/>
</dbReference>
<evidence type="ECO:0000256" key="1">
    <source>
        <dbReference type="ARBA" id="ARBA00006336"/>
    </source>
</evidence>
<feature type="domain" description="Isochorismatase-like" evidence="9">
    <location>
        <begin position="10"/>
        <end position="194"/>
    </location>
</feature>
<dbReference type="Gene3D" id="3.40.50.850">
    <property type="entry name" value="Isochorismatase-like"/>
    <property type="match status" value="1"/>
</dbReference>
<evidence type="ECO:0000256" key="6">
    <source>
        <dbReference type="ARBA" id="ARBA00039017"/>
    </source>
</evidence>
<dbReference type="InterPro" id="IPR000868">
    <property type="entry name" value="Isochorismatase-like_dom"/>
</dbReference>
<dbReference type="PANTHER" id="PTHR11080">
    <property type="entry name" value="PYRAZINAMIDASE/NICOTINAMIDASE"/>
    <property type="match status" value="1"/>
</dbReference>
<dbReference type="GO" id="GO:0019363">
    <property type="term" value="P:pyridine nucleotide biosynthetic process"/>
    <property type="evidence" value="ECO:0007669"/>
    <property type="project" value="UniProtKB-KW"/>
</dbReference>
<dbReference type="NCBIfam" id="NF008623">
    <property type="entry name" value="PRK11609.1"/>
    <property type="match status" value="1"/>
</dbReference>
<sequence>MRQAIGGRDALVVVDVQNDFCPGGSLAVADGDAVVPVVNDLARRFSIVVLTQDWHPAGHISFASTHGAEPFTAIDVAYGSQVLWPDHCVQGTPGAAFHPGLEVPHAQAILRKGHDAAIDSYSGFREADRATATGLAGYLRERGAERVFVCGLATDFCVAWTAFDAAEAGWPVWVVEDACRAIDLDGSLERAFAEFDRLGIGRVRSSELG</sequence>
<dbReference type="SUPFAM" id="SSF52499">
    <property type="entry name" value="Isochorismatase-like hydrolases"/>
    <property type="match status" value="1"/>
</dbReference>
<evidence type="ECO:0000256" key="5">
    <source>
        <dbReference type="ARBA" id="ARBA00037900"/>
    </source>
</evidence>
<keyword evidence="3" id="KW-0479">Metal-binding</keyword>
<evidence type="ECO:0000256" key="4">
    <source>
        <dbReference type="ARBA" id="ARBA00022801"/>
    </source>
</evidence>
<dbReference type="InterPro" id="IPR052347">
    <property type="entry name" value="Isochorismatase_Nicotinamidase"/>
</dbReference>
<dbReference type="PANTHER" id="PTHR11080:SF2">
    <property type="entry name" value="LD05707P"/>
    <property type="match status" value="1"/>
</dbReference>
<reference evidence="11" key="1">
    <citation type="submission" date="2018-09" db="EMBL/GenBank/DDBJ databases">
        <authorList>
            <person name="Tuo L."/>
        </authorList>
    </citation>
    <scope>NUCLEOTIDE SEQUENCE [LARGE SCALE GENOMIC DNA]</scope>
    <source>
        <strain evidence="11">M2BS4Y-1</strain>
    </source>
</reference>
<dbReference type="FunFam" id="3.40.50.850:FF:000006">
    <property type="entry name" value="Bifunctional pyrazinamidase/nicotinamidase"/>
    <property type="match status" value="1"/>
</dbReference>
<comment type="similarity">
    <text evidence="1">Belongs to the isochorismatase family.</text>
</comment>
<dbReference type="GO" id="GO:0046872">
    <property type="term" value="F:metal ion binding"/>
    <property type="evidence" value="ECO:0007669"/>
    <property type="project" value="UniProtKB-KW"/>
</dbReference>
<dbReference type="AlphaFoldDB" id="A0A3A1WM71"/>
<dbReference type="Proteomes" id="UP000265750">
    <property type="component" value="Unassembled WGS sequence"/>
</dbReference>
<keyword evidence="11" id="KW-1185">Reference proteome</keyword>
<accession>A0A3A1WM71</accession>
<comment type="caution">
    <text evidence="10">The sequence shown here is derived from an EMBL/GenBank/DDBJ whole genome shotgun (WGS) entry which is preliminary data.</text>
</comment>
<dbReference type="CDD" id="cd01011">
    <property type="entry name" value="nicotinamidase"/>
    <property type="match status" value="1"/>
</dbReference>
<dbReference type="GO" id="GO:0008936">
    <property type="term" value="F:nicotinamidase activity"/>
    <property type="evidence" value="ECO:0007669"/>
    <property type="project" value="UniProtKB-EC"/>
</dbReference>
<comment type="pathway">
    <text evidence="5">Cofactor biosynthesis; nicotinate biosynthesis; nicotinate from nicotinamide: step 1/1.</text>
</comment>
<keyword evidence="4 10" id="KW-0378">Hydrolase</keyword>
<dbReference type="Pfam" id="PF00857">
    <property type="entry name" value="Isochorismatase"/>
    <property type="match status" value="1"/>
</dbReference>
<organism evidence="10 11">
    <name type="scientific">Aureimonas flava</name>
    <dbReference type="NCBI Taxonomy" id="2320271"/>
    <lineage>
        <taxon>Bacteria</taxon>
        <taxon>Pseudomonadati</taxon>
        <taxon>Pseudomonadota</taxon>
        <taxon>Alphaproteobacteria</taxon>
        <taxon>Hyphomicrobiales</taxon>
        <taxon>Aurantimonadaceae</taxon>
        <taxon>Aureimonas</taxon>
    </lineage>
</organism>
<evidence type="ECO:0000313" key="10">
    <source>
        <dbReference type="EMBL" id="RIY01466.1"/>
    </source>
</evidence>
<evidence type="ECO:0000259" key="9">
    <source>
        <dbReference type="Pfam" id="PF00857"/>
    </source>
</evidence>
<dbReference type="EC" id="3.5.1.19" evidence="6"/>
<dbReference type="EMBL" id="QYRN01000004">
    <property type="protein sequence ID" value="RIY01466.1"/>
    <property type="molecule type" value="Genomic_DNA"/>
</dbReference>
<name>A0A3A1WM71_9HYPH</name>
<evidence type="ECO:0000256" key="2">
    <source>
        <dbReference type="ARBA" id="ARBA00022642"/>
    </source>
</evidence>
<protein>
    <recommendedName>
        <fullName evidence="8">Nicotinamidase</fullName>
        <ecNumber evidence="6">3.5.1.19</ecNumber>
    </recommendedName>
    <alternativeName>
        <fullName evidence="7">Nicotinamide deamidase</fullName>
    </alternativeName>
</protein>
<proteinExistence type="inferred from homology"/>
<keyword evidence="2" id="KW-0662">Pyridine nucleotide biosynthesis</keyword>
<evidence type="ECO:0000256" key="3">
    <source>
        <dbReference type="ARBA" id="ARBA00022723"/>
    </source>
</evidence>